<gene>
    <name evidence="2" type="ORF">S01H4_32139</name>
</gene>
<feature type="transmembrane region" description="Helical" evidence="1">
    <location>
        <begin position="12"/>
        <end position="34"/>
    </location>
</feature>
<protein>
    <submittedName>
        <fullName evidence="2">Uncharacterized protein</fullName>
    </submittedName>
</protein>
<name>X1ASZ2_9ZZZZ</name>
<keyword evidence="1" id="KW-0472">Membrane</keyword>
<evidence type="ECO:0000313" key="2">
    <source>
        <dbReference type="EMBL" id="GAG85865.1"/>
    </source>
</evidence>
<dbReference type="EMBL" id="BART01016761">
    <property type="protein sequence ID" value="GAG85865.1"/>
    <property type="molecule type" value="Genomic_DNA"/>
</dbReference>
<dbReference type="AlphaFoldDB" id="X1ASZ2"/>
<reference evidence="2" key="1">
    <citation type="journal article" date="2014" name="Front. Microbiol.">
        <title>High frequency of phylogenetically diverse reductive dehalogenase-homologous genes in deep subseafloor sedimentary metagenomes.</title>
        <authorList>
            <person name="Kawai M."/>
            <person name="Futagami T."/>
            <person name="Toyoda A."/>
            <person name="Takaki Y."/>
            <person name="Nishi S."/>
            <person name="Hori S."/>
            <person name="Arai W."/>
            <person name="Tsubouchi T."/>
            <person name="Morono Y."/>
            <person name="Uchiyama I."/>
            <person name="Ito T."/>
            <person name="Fujiyama A."/>
            <person name="Inagaki F."/>
            <person name="Takami H."/>
        </authorList>
    </citation>
    <scope>NUCLEOTIDE SEQUENCE</scope>
    <source>
        <strain evidence="2">Expedition CK06-06</strain>
    </source>
</reference>
<proteinExistence type="predicted"/>
<comment type="caution">
    <text evidence="2">The sequence shown here is derived from an EMBL/GenBank/DDBJ whole genome shotgun (WGS) entry which is preliminary data.</text>
</comment>
<feature type="non-terminal residue" evidence="2">
    <location>
        <position position="1"/>
    </location>
</feature>
<evidence type="ECO:0000256" key="1">
    <source>
        <dbReference type="SAM" id="Phobius"/>
    </source>
</evidence>
<keyword evidence="1" id="KW-1133">Transmembrane helix</keyword>
<keyword evidence="1" id="KW-0812">Transmembrane</keyword>
<accession>X1ASZ2</accession>
<organism evidence="2">
    <name type="scientific">marine sediment metagenome</name>
    <dbReference type="NCBI Taxonomy" id="412755"/>
    <lineage>
        <taxon>unclassified sequences</taxon>
        <taxon>metagenomes</taxon>
        <taxon>ecological metagenomes</taxon>
    </lineage>
</organism>
<sequence length="36" mass="4172">TVRKMTDNTSKLNVKILTLIVIVIWAILTLSFTFDY</sequence>